<dbReference type="RefSeq" id="WP_115867471.1">
    <property type="nucleotide sequence ID" value="NZ_QREG01000005.1"/>
</dbReference>
<evidence type="ECO:0000256" key="7">
    <source>
        <dbReference type="SAM" id="Phobius"/>
    </source>
</evidence>
<dbReference type="PANTHER" id="PTHR46630">
    <property type="entry name" value="TETRATRICOPEPTIDE REPEAT PROTEIN 29"/>
    <property type="match status" value="1"/>
</dbReference>
<gene>
    <name evidence="9" type="ORF">C7460_10592</name>
</gene>
<dbReference type="InterPro" id="IPR016032">
    <property type="entry name" value="Sig_transdc_resp-reg_C-effctor"/>
</dbReference>
<dbReference type="SMART" id="SM00028">
    <property type="entry name" value="TPR"/>
    <property type="match status" value="4"/>
</dbReference>
<comment type="caution">
    <text evidence="9">The sequence shown here is derived from an EMBL/GenBank/DDBJ whole genome shotgun (WGS) entry which is preliminary data.</text>
</comment>
<dbReference type="InterPro" id="IPR019734">
    <property type="entry name" value="TPR_rpt"/>
</dbReference>
<organism evidence="9 10">
    <name type="scientific">Marinoscillum furvescens DSM 4134</name>
    <dbReference type="NCBI Taxonomy" id="1122208"/>
    <lineage>
        <taxon>Bacteria</taxon>
        <taxon>Pseudomonadati</taxon>
        <taxon>Bacteroidota</taxon>
        <taxon>Cytophagia</taxon>
        <taxon>Cytophagales</taxon>
        <taxon>Reichenbachiellaceae</taxon>
        <taxon>Marinoscillum</taxon>
    </lineage>
</organism>
<evidence type="ECO:0000313" key="10">
    <source>
        <dbReference type="Proteomes" id="UP000256779"/>
    </source>
</evidence>
<evidence type="ECO:0000256" key="2">
    <source>
        <dbReference type="ARBA" id="ARBA00022490"/>
    </source>
</evidence>
<dbReference type="Pfam" id="PF13424">
    <property type="entry name" value="TPR_12"/>
    <property type="match status" value="2"/>
</dbReference>
<dbReference type="InterPro" id="IPR051476">
    <property type="entry name" value="Bac_ResReg_Asp_Phosphatase"/>
</dbReference>
<accession>A0A3D9L6W8</accession>
<evidence type="ECO:0000256" key="5">
    <source>
        <dbReference type="ARBA" id="ARBA00038253"/>
    </source>
</evidence>
<evidence type="ECO:0000256" key="3">
    <source>
        <dbReference type="ARBA" id="ARBA00022737"/>
    </source>
</evidence>
<dbReference type="GO" id="GO:0005737">
    <property type="term" value="C:cytoplasm"/>
    <property type="evidence" value="ECO:0007669"/>
    <property type="project" value="UniProtKB-SubCell"/>
</dbReference>
<dbReference type="SUPFAM" id="SSF48452">
    <property type="entry name" value="TPR-like"/>
    <property type="match status" value="2"/>
</dbReference>
<feature type="transmembrane region" description="Helical" evidence="7">
    <location>
        <begin position="349"/>
        <end position="370"/>
    </location>
</feature>
<dbReference type="InterPro" id="IPR000792">
    <property type="entry name" value="Tscrpt_reg_LuxR_C"/>
</dbReference>
<dbReference type="GO" id="GO:0003677">
    <property type="term" value="F:DNA binding"/>
    <property type="evidence" value="ECO:0007669"/>
    <property type="project" value="InterPro"/>
</dbReference>
<evidence type="ECO:0000256" key="1">
    <source>
        <dbReference type="ARBA" id="ARBA00004496"/>
    </source>
</evidence>
<dbReference type="SMART" id="SM00421">
    <property type="entry name" value="HTH_LUXR"/>
    <property type="match status" value="1"/>
</dbReference>
<evidence type="ECO:0000313" key="9">
    <source>
        <dbReference type="EMBL" id="REE00471.1"/>
    </source>
</evidence>
<dbReference type="Proteomes" id="UP000256779">
    <property type="component" value="Unassembled WGS sequence"/>
</dbReference>
<dbReference type="Gene3D" id="1.25.40.10">
    <property type="entry name" value="Tetratricopeptide repeat domain"/>
    <property type="match status" value="2"/>
</dbReference>
<keyword evidence="6" id="KW-0175">Coiled coil</keyword>
<dbReference type="EMBL" id="QREG01000005">
    <property type="protein sequence ID" value="REE00471.1"/>
    <property type="molecule type" value="Genomic_DNA"/>
</dbReference>
<evidence type="ECO:0000256" key="6">
    <source>
        <dbReference type="SAM" id="Coils"/>
    </source>
</evidence>
<reference evidence="9 10" key="1">
    <citation type="submission" date="2018-07" db="EMBL/GenBank/DDBJ databases">
        <title>Genomic Encyclopedia of Type Strains, Phase IV (KMG-IV): sequencing the most valuable type-strain genomes for metagenomic binning, comparative biology and taxonomic classification.</title>
        <authorList>
            <person name="Goeker M."/>
        </authorList>
    </citation>
    <scope>NUCLEOTIDE SEQUENCE [LARGE SCALE GENOMIC DNA]</scope>
    <source>
        <strain evidence="9 10">DSM 4134</strain>
    </source>
</reference>
<proteinExistence type="inferred from homology"/>
<dbReference type="GO" id="GO:0006355">
    <property type="term" value="P:regulation of DNA-templated transcription"/>
    <property type="evidence" value="ECO:0007669"/>
    <property type="project" value="InterPro"/>
</dbReference>
<comment type="similarity">
    <text evidence="5">Belongs to the Rap family.</text>
</comment>
<keyword evidence="7" id="KW-1133">Transmembrane helix</keyword>
<sequence length="565" mass="65356">MSLLEKYRLSWPILLLMAWGMMRCGSKTSDQDSFSNRPDIESLLLIAGQNQSLHPDTALLLARHAHTLSVNEKYEPGIARSSLLLGNLLYEMGRLSLSTRHLKKASRIFEKYQLNPELAKTEKLLGRVYQRSGNYATAHQYLLKAHGRYTELHDQPGMAAMEGELGHYYEKIQLYDSALYFQQRALKSYLTLGDSAGIAQIHDHIGSIYEDLTNFDLALTHFEIAHLLNTKSGNQSAALANLNNIGDCYRKMNEHETALRYAQKTLQQAERLHLDYQIKSACRDLSKIYAAIGYHKEALHYLNRSYELTSKLFTQEIAQEIANTESIYELDQKQQRIHLLEKERQFNRLLTFLTTIGAIGFGLLGSLIFYQQRTKNEKKRKLLETANELNAAEVKNFQLTEQKLRADLENQRLQEERLQRELELKSKSLTKSALHMIQKNEFLQEMRQKLKDVRKTPPENMDLKLKKLIKSIDYNFTMDDDWQEFEMVFQQVHSAFFVRLKQLYPNLSPAEVRLCAMIRLNLHSKDMAAIMGISPDSLRIARYRLRKSLGLKKGANLYAFIINIG</sequence>
<keyword evidence="7" id="KW-0472">Membrane</keyword>
<keyword evidence="3" id="KW-0677">Repeat</keyword>
<dbReference type="AlphaFoldDB" id="A0A3D9L6W8"/>
<evidence type="ECO:0000256" key="4">
    <source>
        <dbReference type="ARBA" id="ARBA00022803"/>
    </source>
</evidence>
<dbReference type="OrthoDB" id="1523128at2"/>
<feature type="coiled-coil region" evidence="6">
    <location>
        <begin position="375"/>
        <end position="428"/>
    </location>
</feature>
<keyword evidence="10" id="KW-1185">Reference proteome</keyword>
<name>A0A3D9L6W8_MARFU</name>
<feature type="domain" description="HTH luxR-type" evidence="8">
    <location>
        <begin position="504"/>
        <end position="561"/>
    </location>
</feature>
<comment type="subcellular location">
    <subcellularLocation>
        <location evidence="1">Cytoplasm</location>
    </subcellularLocation>
</comment>
<dbReference type="InterPro" id="IPR011990">
    <property type="entry name" value="TPR-like_helical_dom_sf"/>
</dbReference>
<dbReference type="PANTHER" id="PTHR46630:SF1">
    <property type="entry name" value="TETRATRICOPEPTIDE REPEAT PROTEIN 29"/>
    <property type="match status" value="1"/>
</dbReference>
<protein>
    <submittedName>
        <fullName evidence="9">Tetratricopeptide repeat protein</fullName>
    </submittedName>
</protein>
<dbReference type="SUPFAM" id="SSF46894">
    <property type="entry name" value="C-terminal effector domain of the bipartite response regulators"/>
    <property type="match status" value="1"/>
</dbReference>
<evidence type="ECO:0000259" key="8">
    <source>
        <dbReference type="SMART" id="SM00421"/>
    </source>
</evidence>
<keyword evidence="4" id="KW-0802">TPR repeat</keyword>
<keyword evidence="7" id="KW-0812">Transmembrane</keyword>
<keyword evidence="2" id="KW-0963">Cytoplasm</keyword>